<dbReference type="STRING" id="44941.A0A397U976"/>
<dbReference type="PANTHER" id="PTHR24300:SF417">
    <property type="entry name" value="CYTOCHROME P450 508B1-RELATED"/>
    <property type="match status" value="1"/>
</dbReference>
<keyword evidence="6" id="KW-0812">Transmembrane</keyword>
<dbReference type="InterPro" id="IPR002401">
    <property type="entry name" value="Cyt_P450_E_grp-I"/>
</dbReference>
<dbReference type="PROSITE" id="PS00086">
    <property type="entry name" value="CYTOCHROME_P450"/>
    <property type="match status" value="1"/>
</dbReference>
<evidence type="ECO:0000313" key="7">
    <source>
        <dbReference type="EMBL" id="RIB06840.1"/>
    </source>
</evidence>
<comment type="caution">
    <text evidence="7">The sequence shown here is derived from an EMBL/GenBank/DDBJ whole genome shotgun (WGS) entry which is preliminary data.</text>
</comment>
<dbReference type="Gene3D" id="1.10.630.10">
    <property type="entry name" value="Cytochrome P450"/>
    <property type="match status" value="1"/>
</dbReference>
<evidence type="ECO:0000256" key="1">
    <source>
        <dbReference type="ARBA" id="ARBA00010617"/>
    </source>
</evidence>
<dbReference type="GO" id="GO:0004497">
    <property type="term" value="F:monooxygenase activity"/>
    <property type="evidence" value="ECO:0007669"/>
    <property type="project" value="UniProtKB-KW"/>
</dbReference>
<evidence type="ECO:0000256" key="6">
    <source>
        <dbReference type="SAM" id="Phobius"/>
    </source>
</evidence>
<dbReference type="SUPFAM" id="SSF48264">
    <property type="entry name" value="Cytochrome P450"/>
    <property type="match status" value="1"/>
</dbReference>
<comment type="cofactor">
    <cofactor evidence="4">
        <name>heme</name>
        <dbReference type="ChEBI" id="CHEBI:30413"/>
    </cofactor>
</comment>
<accession>A0A397U976</accession>
<evidence type="ECO:0000256" key="2">
    <source>
        <dbReference type="ARBA" id="ARBA00022723"/>
    </source>
</evidence>
<proteinExistence type="inferred from homology"/>
<reference evidence="7 8" key="1">
    <citation type="submission" date="2018-06" db="EMBL/GenBank/DDBJ databases">
        <title>Comparative genomics reveals the genomic features of Rhizophagus irregularis, R. cerebriforme, R. diaphanum and Gigaspora rosea, and their symbiotic lifestyle signature.</title>
        <authorList>
            <person name="Morin E."/>
            <person name="San Clemente H."/>
            <person name="Chen E.C.H."/>
            <person name="De La Providencia I."/>
            <person name="Hainaut M."/>
            <person name="Kuo A."/>
            <person name="Kohler A."/>
            <person name="Murat C."/>
            <person name="Tang N."/>
            <person name="Roy S."/>
            <person name="Loubradou J."/>
            <person name="Henrissat B."/>
            <person name="Grigoriev I.V."/>
            <person name="Corradi N."/>
            <person name="Roux C."/>
            <person name="Martin F.M."/>
        </authorList>
    </citation>
    <scope>NUCLEOTIDE SEQUENCE [LARGE SCALE GENOMIC DNA]</scope>
    <source>
        <strain evidence="7 8">DAOM 194757</strain>
    </source>
</reference>
<evidence type="ECO:0000256" key="3">
    <source>
        <dbReference type="ARBA" id="ARBA00023004"/>
    </source>
</evidence>
<comment type="similarity">
    <text evidence="1 5">Belongs to the cytochrome P450 family.</text>
</comment>
<dbReference type="AlphaFoldDB" id="A0A397U976"/>
<keyword evidence="5" id="KW-0503">Monooxygenase</keyword>
<dbReference type="GO" id="GO:0016705">
    <property type="term" value="F:oxidoreductase activity, acting on paired donors, with incorporation or reduction of molecular oxygen"/>
    <property type="evidence" value="ECO:0007669"/>
    <property type="project" value="InterPro"/>
</dbReference>
<sequence>MAILSFIENIDLLTLLVLVSLGLATYVAQFYFSYFTRKNPLPGPVPWPIIGVWEDDVAMANKFQEKYGDIWEVWKWSERHVWIGRADLATKLLNPSYSNNNFPSRTTKNEGLDLMDMTSKGVVFNLDWDSWNFNRKCVNRVLNSPKFLRQSIVCTQNLFTEMEKYWLSLGLDKEIDLAKWMSRFMMDSTLIMMTNKNFYALANYYDTFSNSSCSNHLSKDSERFVAGIRTHFMACVFFKDTPKYQRRFFPNLRRRSKELLEEVAWLNREVLKIIRERKQEIDRTQLEDELSSDMLTMLLNLNTSRDLNRESAAKPIIEDDIRAIIYDIIGGGSDTTSNSFCYVVYYLSHYHEVRKVMLKELETVLGNDPITYEKLQKLHYCDAMIKEVLRIMPTVSVVFRVNSKPDEIDGHHFESSTIFMISLPGIHMHNAHWDNPQKFDPQRFMDKNIEGNILIPFGGGTRICPGKQLSMLQIKALLALLYSKYEVELVDMNAPIKYCSTTVNHCTELMIKIRLRSEI</sequence>
<name>A0A397U976_9GLOM</name>
<dbReference type="InterPro" id="IPR001128">
    <property type="entry name" value="Cyt_P450"/>
</dbReference>
<keyword evidence="8" id="KW-1185">Reference proteome</keyword>
<dbReference type="CDD" id="cd00302">
    <property type="entry name" value="cytochrome_P450"/>
    <property type="match status" value="1"/>
</dbReference>
<gene>
    <name evidence="7" type="ORF">C2G38_2115182</name>
</gene>
<evidence type="ECO:0000313" key="8">
    <source>
        <dbReference type="Proteomes" id="UP000266673"/>
    </source>
</evidence>
<evidence type="ECO:0000256" key="4">
    <source>
        <dbReference type="PIRSR" id="PIRSR602401-1"/>
    </source>
</evidence>
<feature type="transmembrane region" description="Helical" evidence="6">
    <location>
        <begin position="12"/>
        <end position="32"/>
    </location>
</feature>
<dbReference type="Proteomes" id="UP000266673">
    <property type="component" value="Unassembled WGS sequence"/>
</dbReference>
<keyword evidence="2 4" id="KW-0479">Metal-binding</keyword>
<dbReference type="InterPro" id="IPR036396">
    <property type="entry name" value="Cyt_P450_sf"/>
</dbReference>
<keyword evidence="6" id="KW-0472">Membrane</keyword>
<dbReference type="OrthoDB" id="1470350at2759"/>
<keyword evidence="3 4" id="KW-0408">Iron</keyword>
<dbReference type="GO" id="GO:0020037">
    <property type="term" value="F:heme binding"/>
    <property type="evidence" value="ECO:0007669"/>
    <property type="project" value="InterPro"/>
</dbReference>
<dbReference type="Pfam" id="PF00067">
    <property type="entry name" value="p450"/>
    <property type="match status" value="1"/>
</dbReference>
<dbReference type="InterPro" id="IPR050182">
    <property type="entry name" value="Cytochrome_P450_fam2"/>
</dbReference>
<keyword evidence="6" id="KW-1133">Transmembrane helix</keyword>
<keyword evidence="5" id="KW-0560">Oxidoreductase</keyword>
<dbReference type="PRINTS" id="PR00463">
    <property type="entry name" value="EP450I"/>
</dbReference>
<dbReference type="PANTHER" id="PTHR24300">
    <property type="entry name" value="CYTOCHROME P450 508A4-RELATED"/>
    <property type="match status" value="1"/>
</dbReference>
<organism evidence="7 8">
    <name type="scientific">Gigaspora rosea</name>
    <dbReference type="NCBI Taxonomy" id="44941"/>
    <lineage>
        <taxon>Eukaryota</taxon>
        <taxon>Fungi</taxon>
        <taxon>Fungi incertae sedis</taxon>
        <taxon>Mucoromycota</taxon>
        <taxon>Glomeromycotina</taxon>
        <taxon>Glomeromycetes</taxon>
        <taxon>Diversisporales</taxon>
        <taxon>Gigasporaceae</taxon>
        <taxon>Gigaspora</taxon>
    </lineage>
</organism>
<feature type="binding site" description="axial binding residue" evidence="4">
    <location>
        <position position="464"/>
    </location>
    <ligand>
        <name>heme</name>
        <dbReference type="ChEBI" id="CHEBI:30413"/>
    </ligand>
    <ligandPart>
        <name>Fe</name>
        <dbReference type="ChEBI" id="CHEBI:18248"/>
    </ligandPart>
</feature>
<dbReference type="InterPro" id="IPR017972">
    <property type="entry name" value="Cyt_P450_CS"/>
</dbReference>
<protein>
    <submittedName>
        <fullName evidence="7">Cytochrome P450</fullName>
    </submittedName>
</protein>
<evidence type="ECO:0000256" key="5">
    <source>
        <dbReference type="RuleBase" id="RU000461"/>
    </source>
</evidence>
<dbReference type="GO" id="GO:0005506">
    <property type="term" value="F:iron ion binding"/>
    <property type="evidence" value="ECO:0007669"/>
    <property type="project" value="InterPro"/>
</dbReference>
<keyword evidence="4 5" id="KW-0349">Heme</keyword>
<dbReference type="EMBL" id="QKWP01001754">
    <property type="protein sequence ID" value="RIB06840.1"/>
    <property type="molecule type" value="Genomic_DNA"/>
</dbReference>
<dbReference type="PRINTS" id="PR00385">
    <property type="entry name" value="P450"/>
</dbReference>